<dbReference type="EMBL" id="KL367611">
    <property type="protein sequence ID" value="KFD61788.1"/>
    <property type="molecule type" value="Genomic_DNA"/>
</dbReference>
<reference evidence="1" key="1">
    <citation type="journal article" date="2014" name="Nat. Genet.">
        <title>Genome and transcriptome of the porcine whipworm Trichuris suis.</title>
        <authorList>
            <person name="Jex A.R."/>
            <person name="Nejsum P."/>
            <person name="Schwarz E.M."/>
            <person name="Hu L."/>
            <person name="Young N.D."/>
            <person name="Hall R.S."/>
            <person name="Korhonen P.K."/>
            <person name="Liao S."/>
            <person name="Thamsborg S."/>
            <person name="Xia J."/>
            <person name="Xu P."/>
            <person name="Wang S."/>
            <person name="Scheerlinck J.P."/>
            <person name="Hofmann A."/>
            <person name="Sternberg P.W."/>
            <person name="Wang J."/>
            <person name="Gasser R.B."/>
        </authorList>
    </citation>
    <scope>NUCLEOTIDE SEQUENCE [LARGE SCALE GENOMIC DNA]</scope>
    <source>
        <strain evidence="1">DCEP-RM93F</strain>
    </source>
</reference>
<protein>
    <submittedName>
        <fullName evidence="1">Uncharacterized protein</fullName>
    </submittedName>
</protein>
<evidence type="ECO:0000313" key="1">
    <source>
        <dbReference type="EMBL" id="KFD61788.1"/>
    </source>
</evidence>
<proteinExistence type="predicted"/>
<accession>A0A085MX42</accession>
<name>A0A085MX42_9BILA</name>
<dbReference type="AlphaFoldDB" id="A0A085MX42"/>
<organism evidence="1">
    <name type="scientific">Trichuris suis</name>
    <name type="common">pig whipworm</name>
    <dbReference type="NCBI Taxonomy" id="68888"/>
    <lineage>
        <taxon>Eukaryota</taxon>
        <taxon>Metazoa</taxon>
        <taxon>Ecdysozoa</taxon>
        <taxon>Nematoda</taxon>
        <taxon>Enoplea</taxon>
        <taxon>Dorylaimia</taxon>
        <taxon>Trichinellida</taxon>
        <taxon>Trichuridae</taxon>
        <taxon>Trichuris</taxon>
    </lineage>
</organism>
<dbReference type="Proteomes" id="UP000030758">
    <property type="component" value="Unassembled WGS sequence"/>
</dbReference>
<sequence length="73" mass="8514">MKLTAMDRVKTPQRYKHLNLTIKEDKLGRSRGKIKMRSLAILKTEKQWQTLGIKFSFWAVGLACLQELLLLLN</sequence>
<gene>
    <name evidence="1" type="ORF">M514_26034</name>
</gene>